<proteinExistence type="predicted"/>
<keyword evidence="3" id="KW-1185">Reference proteome</keyword>
<dbReference type="Proteomes" id="UP000698222">
    <property type="component" value="Unassembled WGS sequence"/>
</dbReference>
<name>A0ABS4YQS0_9MICO</name>
<keyword evidence="1" id="KW-1133">Transmembrane helix</keyword>
<sequence>MRALTVPAAFFATNWAAILLILTVIGTVPALVAATRTTMDLRSHADRAFRETLRASTVLLRRDWALSLALWALLLLIAANALILTDLATGGTRVFLVGISLPPTWLAVSALSAYVVTAASKDLTASSGEVTGTALTLMMRRPVRALLAPATIITVVPLWALAPLTIAFGFSLPPFLVARFWGPVDS</sequence>
<feature type="transmembrane region" description="Helical" evidence="1">
    <location>
        <begin position="146"/>
        <end position="170"/>
    </location>
</feature>
<protein>
    <recommendedName>
        <fullName evidence="4">Integral membrane protein</fullName>
    </recommendedName>
</protein>
<dbReference type="EMBL" id="JAGIOC010000002">
    <property type="protein sequence ID" value="MBP2411138.1"/>
    <property type="molecule type" value="Genomic_DNA"/>
</dbReference>
<keyword evidence="1" id="KW-0472">Membrane</keyword>
<keyword evidence="1" id="KW-0812">Transmembrane</keyword>
<organism evidence="2 3">
    <name type="scientific">Brachybacterium fresconis</name>
    <dbReference type="NCBI Taxonomy" id="173363"/>
    <lineage>
        <taxon>Bacteria</taxon>
        <taxon>Bacillati</taxon>
        <taxon>Actinomycetota</taxon>
        <taxon>Actinomycetes</taxon>
        <taxon>Micrococcales</taxon>
        <taxon>Dermabacteraceae</taxon>
        <taxon>Brachybacterium</taxon>
    </lineage>
</organism>
<comment type="caution">
    <text evidence="2">The sequence shown here is derived from an EMBL/GenBank/DDBJ whole genome shotgun (WGS) entry which is preliminary data.</text>
</comment>
<evidence type="ECO:0000313" key="3">
    <source>
        <dbReference type="Proteomes" id="UP000698222"/>
    </source>
</evidence>
<evidence type="ECO:0000313" key="2">
    <source>
        <dbReference type="EMBL" id="MBP2411138.1"/>
    </source>
</evidence>
<feature type="transmembrane region" description="Helical" evidence="1">
    <location>
        <begin position="64"/>
        <end position="83"/>
    </location>
</feature>
<gene>
    <name evidence="2" type="ORF">JOF44_004105</name>
</gene>
<feature type="transmembrane region" description="Helical" evidence="1">
    <location>
        <begin position="12"/>
        <end position="34"/>
    </location>
</feature>
<evidence type="ECO:0000256" key="1">
    <source>
        <dbReference type="SAM" id="Phobius"/>
    </source>
</evidence>
<evidence type="ECO:0008006" key="4">
    <source>
        <dbReference type="Google" id="ProtNLM"/>
    </source>
</evidence>
<feature type="transmembrane region" description="Helical" evidence="1">
    <location>
        <begin position="95"/>
        <end position="116"/>
    </location>
</feature>
<dbReference type="RefSeq" id="WP_209896302.1">
    <property type="nucleotide sequence ID" value="NZ_BAAAJV010000015.1"/>
</dbReference>
<accession>A0ABS4YQS0</accession>
<reference evidence="2 3" key="1">
    <citation type="submission" date="2021-03" db="EMBL/GenBank/DDBJ databases">
        <title>Sequencing the genomes of 1000 actinobacteria strains.</title>
        <authorList>
            <person name="Klenk H.-P."/>
        </authorList>
    </citation>
    <scope>NUCLEOTIDE SEQUENCE [LARGE SCALE GENOMIC DNA]</scope>
    <source>
        <strain evidence="2 3">DSM 14564</strain>
    </source>
</reference>